<comment type="caution">
    <text evidence="2">The sequence shown here is derived from an EMBL/GenBank/DDBJ whole genome shotgun (WGS) entry which is preliminary data.</text>
</comment>
<dbReference type="PANTHER" id="PTHR35813:SF1">
    <property type="entry name" value="INNER MEMBRANE PROTEIN YBAN"/>
    <property type="match status" value="1"/>
</dbReference>
<feature type="transmembrane region" description="Helical" evidence="1">
    <location>
        <begin position="6"/>
        <end position="39"/>
    </location>
</feature>
<sequence>MRIIWLICGLISLGLGIVGAFVPLLPTVPLVLLAAFFFARSSERLHQWLLNHPQFGPAIADWSERGAISKRGKWAATVSILATFAITLFLGIGWKIILIQAAALGAVSLFIWTRPSV</sequence>
<gene>
    <name evidence="2" type="ORF">CLN94_08635</name>
</gene>
<feature type="transmembrane region" description="Helical" evidence="1">
    <location>
        <begin position="96"/>
        <end position="113"/>
    </location>
</feature>
<keyword evidence="3" id="KW-1185">Reference proteome</keyword>
<dbReference type="EMBL" id="NTJD01000005">
    <property type="protein sequence ID" value="PCD76651.1"/>
    <property type="molecule type" value="Genomic_DNA"/>
</dbReference>
<feature type="transmembrane region" description="Helical" evidence="1">
    <location>
        <begin position="74"/>
        <end position="90"/>
    </location>
</feature>
<evidence type="ECO:0000256" key="1">
    <source>
        <dbReference type="SAM" id="Phobius"/>
    </source>
</evidence>
<evidence type="ECO:0008006" key="4">
    <source>
        <dbReference type="Google" id="ProtNLM"/>
    </source>
</evidence>
<dbReference type="RefSeq" id="WP_096433219.1">
    <property type="nucleotide sequence ID" value="NZ_NTJD01000005.1"/>
</dbReference>
<protein>
    <recommendedName>
        <fullName evidence="4">DUF454 domain-containing protein</fullName>
    </recommendedName>
</protein>
<keyword evidence="1" id="KW-1133">Transmembrane helix</keyword>
<keyword evidence="1" id="KW-0812">Transmembrane</keyword>
<keyword evidence="1" id="KW-0472">Membrane</keyword>
<evidence type="ECO:0000313" key="3">
    <source>
        <dbReference type="Proteomes" id="UP000243507"/>
    </source>
</evidence>
<dbReference type="AlphaFoldDB" id="A0A2A4CN24"/>
<dbReference type="PANTHER" id="PTHR35813">
    <property type="entry name" value="INNER MEMBRANE PROTEIN YBAN"/>
    <property type="match status" value="1"/>
</dbReference>
<dbReference type="InterPro" id="IPR007401">
    <property type="entry name" value="DUF454"/>
</dbReference>
<dbReference type="OrthoDB" id="9816293at2"/>
<accession>A0A2A4CN24</accession>
<dbReference type="GO" id="GO:0005886">
    <property type="term" value="C:plasma membrane"/>
    <property type="evidence" value="ECO:0007669"/>
    <property type="project" value="TreeGrafter"/>
</dbReference>
<dbReference type="Pfam" id="PF04304">
    <property type="entry name" value="DUF454"/>
    <property type="match status" value="1"/>
</dbReference>
<dbReference type="PIRSF" id="PIRSF016789">
    <property type="entry name" value="DUF454"/>
    <property type="match status" value="1"/>
</dbReference>
<evidence type="ECO:0000313" key="2">
    <source>
        <dbReference type="EMBL" id="PCD76651.1"/>
    </source>
</evidence>
<organism evidence="2 3">
    <name type="scientific">Pseudothioclava arenosa</name>
    <dbReference type="NCBI Taxonomy" id="1795308"/>
    <lineage>
        <taxon>Bacteria</taxon>
        <taxon>Pseudomonadati</taxon>
        <taxon>Pseudomonadota</taxon>
        <taxon>Alphaproteobacteria</taxon>
        <taxon>Rhodobacterales</taxon>
        <taxon>Paracoccaceae</taxon>
        <taxon>Pseudothioclava</taxon>
    </lineage>
</organism>
<dbReference type="Proteomes" id="UP000243507">
    <property type="component" value="Unassembled WGS sequence"/>
</dbReference>
<reference evidence="2 3" key="1">
    <citation type="submission" date="2017-09" db="EMBL/GenBank/DDBJ databases">
        <title>A multilocus sequence analysis scheme for characterization of bacteria in the genus Thioclava.</title>
        <authorList>
            <person name="Liu Y."/>
            <person name="Shao Z."/>
        </authorList>
    </citation>
    <scope>NUCLEOTIDE SEQUENCE [LARGE SCALE GENOMIC DNA]</scope>
    <source>
        <strain evidence="2 3">CAU 1312</strain>
    </source>
</reference>
<proteinExistence type="predicted"/>
<name>A0A2A4CN24_9RHOB</name>